<evidence type="ECO:0000313" key="2">
    <source>
        <dbReference type="Proteomes" id="UP000182567"/>
    </source>
</evidence>
<dbReference type="OrthoDB" id="6952659at2"/>
<accession>A0A1J0EPE5</accession>
<organism evidence="1 2">
    <name type="scientific">Pseudomonas frederiksbergensis</name>
    <dbReference type="NCBI Taxonomy" id="104087"/>
    <lineage>
        <taxon>Bacteria</taxon>
        <taxon>Pseudomonadati</taxon>
        <taxon>Pseudomonadota</taxon>
        <taxon>Gammaproteobacteria</taxon>
        <taxon>Pseudomonadales</taxon>
        <taxon>Pseudomonadaceae</taxon>
        <taxon>Pseudomonas</taxon>
    </lineage>
</organism>
<reference evidence="2" key="1">
    <citation type="submission" date="2016-10" db="EMBL/GenBank/DDBJ databases">
        <title>Pseudomonas frederiksbergensis ERGS4:02 complete genome.</title>
        <authorList>
            <person name="Kumar R."/>
            <person name="Acharya V."/>
            <person name="Singh D."/>
        </authorList>
    </citation>
    <scope>NUCLEOTIDE SEQUENCE [LARGE SCALE GENOMIC DNA]</scope>
    <source>
        <strain evidence="2">ERGS4:02</strain>
    </source>
</reference>
<gene>
    <name evidence="1" type="ORF">BLL42_20565</name>
</gene>
<dbReference type="AlphaFoldDB" id="A0A1J0EPE5"/>
<dbReference type="Proteomes" id="UP000182567">
    <property type="component" value="Chromosome"/>
</dbReference>
<evidence type="ECO:0000313" key="1">
    <source>
        <dbReference type="EMBL" id="APC18005.1"/>
    </source>
</evidence>
<proteinExistence type="predicted"/>
<protein>
    <submittedName>
        <fullName evidence="1">Uncharacterized protein</fullName>
    </submittedName>
</protein>
<dbReference type="EMBL" id="CP017886">
    <property type="protein sequence ID" value="APC18005.1"/>
    <property type="molecule type" value="Genomic_DNA"/>
</dbReference>
<name>A0A1J0EPE5_9PSED</name>
<sequence length="86" mass="9579">MNDNKSFVIVRKGDKSAPSEKDMRVAMVESGGEPGKVTGDNESRKLEFTGKVTHNTYENKLIVVANGKRTSWSFDWYDARVGNPAQ</sequence>